<reference evidence="2" key="1">
    <citation type="submission" date="2016-10" db="EMBL/GenBank/DDBJ databases">
        <authorList>
            <person name="Varghese N."/>
            <person name="Submissions S."/>
        </authorList>
    </citation>
    <scope>NUCLEOTIDE SEQUENCE [LARGE SCALE GENOMIC DNA]</scope>
    <source>
        <strain evidence="2">DSM 10146</strain>
    </source>
</reference>
<gene>
    <name evidence="1" type="ORF">SAMN04488105_102124</name>
</gene>
<evidence type="ECO:0000313" key="2">
    <source>
        <dbReference type="Proteomes" id="UP000198994"/>
    </source>
</evidence>
<proteinExistence type="predicted"/>
<dbReference type="PANTHER" id="PTHR35336:SF5">
    <property type="entry name" value="ADENOSYLCOBINAMIDE AMIDOHYDROLASE"/>
    <property type="match status" value="1"/>
</dbReference>
<keyword evidence="2" id="KW-1185">Reference proteome</keyword>
<name>A0A1G7BEG5_9RHOB</name>
<dbReference type="STRING" id="282683.SAMN04488105_102124"/>
<dbReference type="AlphaFoldDB" id="A0A1G7BEG5"/>
<dbReference type="InterPro" id="IPR002808">
    <property type="entry name" value="AdoCbi_amidolase"/>
</dbReference>
<organism evidence="1 2">
    <name type="scientific">Salipiger thiooxidans</name>
    <dbReference type="NCBI Taxonomy" id="282683"/>
    <lineage>
        <taxon>Bacteria</taxon>
        <taxon>Pseudomonadati</taxon>
        <taxon>Pseudomonadota</taxon>
        <taxon>Alphaproteobacteria</taxon>
        <taxon>Rhodobacterales</taxon>
        <taxon>Roseobacteraceae</taxon>
        <taxon>Salipiger</taxon>
    </lineage>
</organism>
<dbReference type="OrthoDB" id="9767827at2"/>
<evidence type="ECO:0000313" key="1">
    <source>
        <dbReference type="EMBL" id="SDE25441.1"/>
    </source>
</evidence>
<dbReference type="PANTHER" id="PTHR35336">
    <property type="entry name" value="ADENOSYLCOBINAMIDE AMIDOHYDROLASE"/>
    <property type="match status" value="1"/>
</dbReference>
<dbReference type="Proteomes" id="UP000198994">
    <property type="component" value="Unassembled WGS sequence"/>
</dbReference>
<accession>A0A1G7BEG5</accession>
<dbReference type="RefSeq" id="WP_089955146.1">
    <property type="nucleotide sequence ID" value="NZ_FNAV01000002.1"/>
</dbReference>
<protein>
    <submittedName>
        <fullName evidence="1">Adenosylcobinamide hydrolase</fullName>
    </submittedName>
</protein>
<dbReference type="Pfam" id="PF01955">
    <property type="entry name" value="CbiZ"/>
    <property type="match status" value="1"/>
</dbReference>
<dbReference type="InterPro" id="IPR052209">
    <property type="entry name" value="CbiZ"/>
</dbReference>
<dbReference type="GO" id="GO:0016787">
    <property type="term" value="F:hydrolase activity"/>
    <property type="evidence" value="ECO:0007669"/>
    <property type="project" value="UniProtKB-KW"/>
</dbReference>
<keyword evidence="1" id="KW-0378">Hydrolase</keyword>
<dbReference type="EMBL" id="FNAV01000002">
    <property type="protein sequence ID" value="SDE25441.1"/>
    <property type="molecule type" value="Genomic_DNA"/>
</dbReference>
<sequence length="224" mass="23639">MLHLSPPWLDFDLGAEMPVLSFAPHRGDFARARRILWREVRNEDLAEDFDALRWLGTELAGRDATDAVCFLTSRRLAAHRVAEAVEGGVGATAVVTAGLSNAERIGSRLPQTWLEPAPQDYGTINIAVRLSCPLAPTALIEAITLAAEARTAAVLDADVTLPGGKATGTGTDCIAVAAPGGDTPFAGKHTAAGHALGRAVYEATLQAVTEWADEARHWGTAAPR</sequence>